<name>A0A4V3H2H6_9FLAO</name>
<dbReference type="Proteomes" id="UP000295313">
    <property type="component" value="Unassembled WGS sequence"/>
</dbReference>
<dbReference type="AlphaFoldDB" id="A0A4V3H2H6"/>
<comment type="caution">
    <text evidence="1">The sequence shown here is derived from an EMBL/GenBank/DDBJ whole genome shotgun (WGS) entry which is preliminary data.</text>
</comment>
<dbReference type="EMBL" id="SOEO01000002">
    <property type="protein sequence ID" value="TDX84096.1"/>
    <property type="molecule type" value="Genomic_DNA"/>
</dbReference>
<reference evidence="1 2" key="1">
    <citation type="submission" date="2019-03" db="EMBL/GenBank/DDBJ databases">
        <title>Genomic Encyclopedia of Type Strains, Phase III (KMG-III): the genomes of soil and plant-associated and newly described type strains.</title>
        <authorList>
            <person name="Whitman W."/>
        </authorList>
    </citation>
    <scope>NUCLEOTIDE SEQUENCE [LARGE SCALE GENOMIC DNA]</scope>
    <source>
        <strain evidence="1 2">CGMCC 1.12802</strain>
    </source>
</reference>
<gene>
    <name evidence="1" type="ORF">B0I22_1692</name>
</gene>
<proteinExistence type="predicted"/>
<dbReference type="OrthoDB" id="624377at2"/>
<dbReference type="RefSeq" id="WP_133944139.1">
    <property type="nucleotide sequence ID" value="NZ_SOEO01000002.1"/>
</dbReference>
<sequence length="388" mass="45694">MNNIIIIDTEPFSLIRKRNFFVEEFLSRGYNVKHYSLTNFISPPNAVHYTNTTKSELAFYLDTKKEIKKMLRSIDASNTFVFVELHFNRNTYFIFKYLYNLKLIWGRLSYYTNPAVNLYKRNTIQTIQRVKRYKSISYVKFALFVKLFSKRINKITQSHITFKTGQNDSNFPKSKKMITINYFDLEEYNLRKNEPAILEKDYIVFNDIYLPFHPDLQARNKGSEFINPTNYFKELNHFFDKIEKQYGFEVVIAAHPKANYSTEFGSRKVIAGQTLNLIKHCKLLITHLSISIDYALFSHKPVLFFHTPSLFKSSALQYMIDYMDIYATKIHTLVMNSESSNLPPLNNLEVDKTSYDEIVKNYFGELGSDKTNFEIVQNEIDSLLNSQI</sequence>
<accession>A0A4V3H2H6</accession>
<evidence type="ECO:0000313" key="1">
    <source>
        <dbReference type="EMBL" id="TDX84096.1"/>
    </source>
</evidence>
<organism evidence="1 2">
    <name type="scientific">Epilithonimonas xixisoli</name>
    <dbReference type="NCBI Taxonomy" id="1476462"/>
    <lineage>
        <taxon>Bacteria</taxon>
        <taxon>Pseudomonadati</taxon>
        <taxon>Bacteroidota</taxon>
        <taxon>Flavobacteriia</taxon>
        <taxon>Flavobacteriales</taxon>
        <taxon>Weeksellaceae</taxon>
        <taxon>Chryseobacterium group</taxon>
        <taxon>Epilithonimonas</taxon>
    </lineage>
</organism>
<keyword evidence="2" id="KW-1185">Reference proteome</keyword>
<evidence type="ECO:0000313" key="2">
    <source>
        <dbReference type="Proteomes" id="UP000295313"/>
    </source>
</evidence>
<protein>
    <submittedName>
        <fullName evidence="1">Uncharacterized protein</fullName>
    </submittedName>
</protein>